<keyword evidence="1" id="KW-1133">Transmembrane helix</keyword>
<keyword evidence="3" id="KW-1185">Reference proteome</keyword>
<dbReference type="EMBL" id="KN716578">
    <property type="protein sequence ID" value="KJH43249.1"/>
    <property type="molecule type" value="Genomic_DNA"/>
</dbReference>
<dbReference type="PANTHER" id="PTHR34929:SF1">
    <property type="entry name" value="INAF MOTIF CONTAINING 2"/>
    <property type="match status" value="1"/>
</dbReference>
<dbReference type="OrthoDB" id="8113027at2759"/>
<keyword evidence="1" id="KW-0472">Membrane</keyword>
<gene>
    <name evidence="2" type="ORF">DICVIV_10741</name>
</gene>
<sequence length="159" mass="18241">MNNCVAYSGRLRSRTKPVYTSDKRAKLTQRENKIWIRLLTVLGYIFFVSLPAVSLSVYYIYIWDPGYINKFQHNLMNHSNPIHKDSTVTSRLQQNTDSRSFVIDMSASRRSIPTKHTFSSYPFNTVDLATILAEGSRSMEEASFEAIHSSPKRNIATRA</sequence>
<evidence type="ECO:0000256" key="1">
    <source>
        <dbReference type="SAM" id="Phobius"/>
    </source>
</evidence>
<proteinExistence type="predicted"/>
<dbReference type="AlphaFoldDB" id="A0A0D8XHM6"/>
<keyword evidence="1" id="KW-0812">Transmembrane</keyword>
<accession>A0A0D8XHM6</accession>
<feature type="transmembrane region" description="Helical" evidence="1">
    <location>
        <begin position="34"/>
        <end position="61"/>
    </location>
</feature>
<evidence type="ECO:0000313" key="2">
    <source>
        <dbReference type="EMBL" id="KJH43249.1"/>
    </source>
</evidence>
<dbReference type="Pfam" id="PF15018">
    <property type="entry name" value="InaF-motif"/>
    <property type="match status" value="1"/>
</dbReference>
<dbReference type="InterPro" id="IPR029162">
    <property type="entry name" value="InaF-motif"/>
</dbReference>
<evidence type="ECO:0000313" key="3">
    <source>
        <dbReference type="Proteomes" id="UP000053766"/>
    </source>
</evidence>
<name>A0A0D8XHM6_DICVI</name>
<reference evidence="3" key="2">
    <citation type="journal article" date="2016" name="Sci. Rep.">
        <title>Dictyocaulus viviparus genome, variome and transcriptome elucidate lungworm biology and support future intervention.</title>
        <authorList>
            <person name="McNulty S.N."/>
            <person name="Strube C."/>
            <person name="Rosa B.A."/>
            <person name="Martin J.C."/>
            <person name="Tyagi R."/>
            <person name="Choi Y.J."/>
            <person name="Wang Q."/>
            <person name="Hallsworth Pepin K."/>
            <person name="Zhang X."/>
            <person name="Ozersky P."/>
            <person name="Wilson R.K."/>
            <person name="Sternberg P.W."/>
            <person name="Gasser R.B."/>
            <person name="Mitreva M."/>
        </authorList>
    </citation>
    <scope>NUCLEOTIDE SEQUENCE [LARGE SCALE GENOMIC DNA]</scope>
    <source>
        <strain evidence="3">HannoverDv2000</strain>
    </source>
</reference>
<dbReference type="PANTHER" id="PTHR34929">
    <property type="entry name" value="ZGC:153157"/>
    <property type="match status" value="1"/>
</dbReference>
<reference evidence="2 3" key="1">
    <citation type="submission" date="2013-11" db="EMBL/GenBank/DDBJ databases">
        <title>Draft genome of the bovine lungworm Dictyocaulus viviparus.</title>
        <authorList>
            <person name="Mitreva M."/>
        </authorList>
    </citation>
    <scope>NUCLEOTIDE SEQUENCE [LARGE SCALE GENOMIC DNA]</scope>
    <source>
        <strain evidence="2 3">HannoverDv2000</strain>
    </source>
</reference>
<protein>
    <submittedName>
        <fullName evidence="2">Uncharacterized protein</fullName>
    </submittedName>
</protein>
<dbReference type="Proteomes" id="UP000053766">
    <property type="component" value="Unassembled WGS sequence"/>
</dbReference>
<organism evidence="2 3">
    <name type="scientific">Dictyocaulus viviparus</name>
    <name type="common">Bovine lungworm</name>
    <dbReference type="NCBI Taxonomy" id="29172"/>
    <lineage>
        <taxon>Eukaryota</taxon>
        <taxon>Metazoa</taxon>
        <taxon>Ecdysozoa</taxon>
        <taxon>Nematoda</taxon>
        <taxon>Chromadorea</taxon>
        <taxon>Rhabditida</taxon>
        <taxon>Rhabditina</taxon>
        <taxon>Rhabditomorpha</taxon>
        <taxon>Strongyloidea</taxon>
        <taxon>Metastrongylidae</taxon>
        <taxon>Dictyocaulus</taxon>
    </lineage>
</organism>